<evidence type="ECO:0000256" key="1">
    <source>
        <dbReference type="ARBA" id="ARBA00022670"/>
    </source>
</evidence>
<dbReference type="EMBL" id="JBHSAO010000008">
    <property type="protein sequence ID" value="MFC4024270.1"/>
    <property type="molecule type" value="Genomic_DNA"/>
</dbReference>
<dbReference type="PRINTS" id="PR00834">
    <property type="entry name" value="PROTEASES2C"/>
</dbReference>
<evidence type="ECO:0000256" key="3">
    <source>
        <dbReference type="ARBA" id="ARBA00022825"/>
    </source>
</evidence>
<evidence type="ECO:0000256" key="2">
    <source>
        <dbReference type="ARBA" id="ARBA00022801"/>
    </source>
</evidence>
<dbReference type="PANTHER" id="PTHR43343:SF3">
    <property type="entry name" value="PROTEASE DO-LIKE 8, CHLOROPLASTIC"/>
    <property type="match status" value="1"/>
</dbReference>
<keyword evidence="1 5" id="KW-0645">Protease</keyword>
<accession>A0ABV8GX69</accession>
<keyword evidence="4" id="KW-0472">Membrane</keyword>
<protein>
    <submittedName>
        <fullName evidence="5">S1C family serine protease</fullName>
        <ecNumber evidence="5">3.4.21.-</ecNumber>
    </submittedName>
</protein>
<evidence type="ECO:0000313" key="6">
    <source>
        <dbReference type="Proteomes" id="UP001595772"/>
    </source>
</evidence>
<keyword evidence="2 5" id="KW-0378">Hydrolase</keyword>
<evidence type="ECO:0000256" key="4">
    <source>
        <dbReference type="SAM" id="Phobius"/>
    </source>
</evidence>
<dbReference type="GO" id="GO:0008233">
    <property type="term" value="F:peptidase activity"/>
    <property type="evidence" value="ECO:0007669"/>
    <property type="project" value="UniProtKB-KW"/>
</dbReference>
<dbReference type="RefSeq" id="WP_379496771.1">
    <property type="nucleotide sequence ID" value="NZ_JBHSAO010000008.1"/>
</dbReference>
<reference evidence="6" key="1">
    <citation type="journal article" date="2019" name="Int. J. Syst. Evol. Microbiol.">
        <title>The Global Catalogue of Microorganisms (GCM) 10K type strain sequencing project: providing services to taxonomists for standard genome sequencing and annotation.</title>
        <authorList>
            <consortium name="The Broad Institute Genomics Platform"/>
            <consortium name="The Broad Institute Genome Sequencing Center for Infectious Disease"/>
            <person name="Wu L."/>
            <person name="Ma J."/>
        </authorList>
    </citation>
    <scope>NUCLEOTIDE SEQUENCE [LARGE SCALE GENOMIC DNA]</scope>
    <source>
        <strain evidence="6">IBRC-M 10703</strain>
    </source>
</reference>
<dbReference type="Proteomes" id="UP001595772">
    <property type="component" value="Unassembled WGS sequence"/>
</dbReference>
<dbReference type="EC" id="3.4.21.-" evidence="5"/>
<keyword evidence="3" id="KW-0720">Serine protease</keyword>
<dbReference type="InterPro" id="IPR009003">
    <property type="entry name" value="Peptidase_S1_PA"/>
</dbReference>
<dbReference type="Pfam" id="PF13365">
    <property type="entry name" value="Trypsin_2"/>
    <property type="match status" value="1"/>
</dbReference>
<dbReference type="PANTHER" id="PTHR43343">
    <property type="entry name" value="PEPTIDASE S12"/>
    <property type="match status" value="1"/>
</dbReference>
<dbReference type="SUPFAM" id="SSF50494">
    <property type="entry name" value="Trypsin-like serine proteases"/>
    <property type="match status" value="1"/>
</dbReference>
<keyword evidence="6" id="KW-1185">Reference proteome</keyword>
<evidence type="ECO:0000313" key="5">
    <source>
        <dbReference type="EMBL" id="MFC4024270.1"/>
    </source>
</evidence>
<keyword evidence="4" id="KW-1133">Transmembrane helix</keyword>
<sequence length="396" mass="43936">MVYRIVNTTYFSKEVFIIRNKRYPPIIIALILVLIGIIVALQIYDNWNSEDITINNPVVNEVATDNTSLDLKSIIHKAEKNVVQIEGQNEVSKITGSGFLYNEKGDIITNAHVIQDAEAIHVRTANAQIYPAAVIGISEDVDIAVIRVPQLAGLSPLPIAEETNAEIGDEVIALGSPHGFQNTVTLGIISGTERNFSVDRFDYSNVYQISAQISQGNSGGPLIKRETGEMIGINSVGTQDGTIGFSIPIVEVFDQVTKWSNEAQNDQLDFSSVTDIIGFSDPDQVIEGAEYLTTYFLENLSIRDYVGAYTLLGSSLQLELSYQEFRNEYINIINLDFSELSSTMLENNHIETIVEVTIESNVPNEQDTIKETFQFEFVIGYENDQLKILDYSGPES</sequence>
<dbReference type="InterPro" id="IPR001940">
    <property type="entry name" value="Peptidase_S1C"/>
</dbReference>
<organism evidence="5 6">
    <name type="scientific">Oceanobacillus longus</name>
    <dbReference type="NCBI Taxonomy" id="930120"/>
    <lineage>
        <taxon>Bacteria</taxon>
        <taxon>Bacillati</taxon>
        <taxon>Bacillota</taxon>
        <taxon>Bacilli</taxon>
        <taxon>Bacillales</taxon>
        <taxon>Bacillaceae</taxon>
        <taxon>Oceanobacillus</taxon>
    </lineage>
</organism>
<name>A0ABV8GX69_9BACI</name>
<feature type="transmembrane region" description="Helical" evidence="4">
    <location>
        <begin position="23"/>
        <end position="44"/>
    </location>
</feature>
<comment type="caution">
    <text evidence="5">The sequence shown here is derived from an EMBL/GenBank/DDBJ whole genome shotgun (WGS) entry which is preliminary data.</text>
</comment>
<gene>
    <name evidence="5" type="ORF">ACFOUV_10740</name>
</gene>
<dbReference type="InterPro" id="IPR051201">
    <property type="entry name" value="Chloro_Bact_Ser_Proteases"/>
</dbReference>
<dbReference type="GO" id="GO:0006508">
    <property type="term" value="P:proteolysis"/>
    <property type="evidence" value="ECO:0007669"/>
    <property type="project" value="UniProtKB-KW"/>
</dbReference>
<proteinExistence type="predicted"/>
<keyword evidence="4" id="KW-0812">Transmembrane</keyword>
<dbReference type="Gene3D" id="2.40.10.120">
    <property type="match status" value="1"/>
</dbReference>